<evidence type="ECO:0000256" key="2">
    <source>
        <dbReference type="ARBA" id="ARBA00023015"/>
    </source>
</evidence>
<evidence type="ECO:0000256" key="6">
    <source>
        <dbReference type="SAM" id="MobiDB-lite"/>
    </source>
</evidence>
<dbReference type="PROSITE" id="PS51257">
    <property type="entry name" value="PROKAR_LIPOPROTEIN"/>
    <property type="match status" value="1"/>
</dbReference>
<feature type="compositionally biased region" description="Low complexity" evidence="6">
    <location>
        <begin position="29"/>
        <end position="48"/>
    </location>
</feature>
<dbReference type="GO" id="GO:0003677">
    <property type="term" value="F:DNA binding"/>
    <property type="evidence" value="ECO:0007669"/>
    <property type="project" value="UniProtKB-KW"/>
</dbReference>
<feature type="region of interest" description="Disordered" evidence="6">
    <location>
        <begin position="1"/>
        <end position="67"/>
    </location>
</feature>
<dbReference type="PROSITE" id="PS51032">
    <property type="entry name" value="AP2_ERF"/>
    <property type="match status" value="1"/>
</dbReference>
<accession>A0A6I9S7J3</accession>
<feature type="region of interest" description="Disordered" evidence="6">
    <location>
        <begin position="164"/>
        <end position="193"/>
    </location>
</feature>
<evidence type="ECO:0000313" key="9">
    <source>
        <dbReference type="RefSeq" id="XP_010938479.1"/>
    </source>
</evidence>
<feature type="domain" description="AP2/ERF" evidence="7">
    <location>
        <begin position="62"/>
        <end position="119"/>
    </location>
</feature>
<proteinExistence type="predicted"/>
<keyword evidence="5" id="KW-0539">Nucleus</keyword>
<keyword evidence="4" id="KW-0804">Transcription</keyword>
<dbReference type="PANTHER" id="PTHR31677:SF49">
    <property type="entry name" value="ETHYLENE-RESPONSIVE TRANSCRIPTION FACTOR ERF086"/>
    <property type="match status" value="1"/>
</dbReference>
<evidence type="ECO:0000256" key="3">
    <source>
        <dbReference type="ARBA" id="ARBA00023125"/>
    </source>
</evidence>
<dbReference type="PANTHER" id="PTHR31677">
    <property type="entry name" value="AP2 DOMAIN CLASS TRANSCRIPTION FACTOR"/>
    <property type="match status" value="1"/>
</dbReference>
<dbReference type="CDD" id="cd00018">
    <property type="entry name" value="AP2"/>
    <property type="match status" value="1"/>
</dbReference>
<gene>
    <name evidence="9" type="primary">LOC105057527</name>
</gene>
<dbReference type="PRINTS" id="PR00367">
    <property type="entry name" value="ETHRSPELEMNT"/>
</dbReference>
<dbReference type="RefSeq" id="XP_010938479.1">
    <property type="nucleotide sequence ID" value="XM_010940177.3"/>
</dbReference>
<evidence type="ECO:0000313" key="8">
    <source>
        <dbReference type="Proteomes" id="UP000504607"/>
    </source>
</evidence>
<dbReference type="GO" id="GO:0005634">
    <property type="term" value="C:nucleus"/>
    <property type="evidence" value="ECO:0007669"/>
    <property type="project" value="UniProtKB-SubCell"/>
</dbReference>
<evidence type="ECO:0000256" key="1">
    <source>
        <dbReference type="ARBA" id="ARBA00004123"/>
    </source>
</evidence>
<dbReference type="InterPro" id="IPR001471">
    <property type="entry name" value="AP2/ERF_dom"/>
</dbReference>
<keyword evidence="3" id="KW-0238">DNA-binding</keyword>
<dbReference type="InterPro" id="IPR016177">
    <property type="entry name" value="DNA-bd_dom_sf"/>
</dbReference>
<evidence type="ECO:0000259" key="7">
    <source>
        <dbReference type="PROSITE" id="PS51032"/>
    </source>
</evidence>
<feature type="compositionally biased region" description="Low complexity" evidence="6">
    <location>
        <begin position="224"/>
        <end position="237"/>
    </location>
</feature>
<dbReference type="FunFam" id="3.30.730.10:FF:000001">
    <property type="entry name" value="Ethylene-responsive transcription factor 2"/>
    <property type="match status" value="1"/>
</dbReference>
<evidence type="ECO:0000256" key="4">
    <source>
        <dbReference type="ARBA" id="ARBA00023163"/>
    </source>
</evidence>
<dbReference type="Gene3D" id="3.30.730.10">
    <property type="entry name" value="AP2/ERF domain"/>
    <property type="match status" value="1"/>
</dbReference>
<protein>
    <submittedName>
        <fullName evidence="9">Ethylene-responsive transcription factor FZP</fullName>
    </submittedName>
</protein>
<sequence length="362" mass="38923">MSSSKTLDSTAQISQGHNPPLVGSCQAKPSHSPSSSSSSSPPTTVTSPTERRGRRKPTEPGRFLGVRRRPWGRYAAEIRDPTTKERHWLGTFDTAQEAALAYDRAALSMKGIQARTNFIYTDTHISTFHSLLTPFHSQTFVPPPMPPPPTQPHHLIGTASMQTTNQSMPSHSQMSRFTFQPSGGSSTTPAFGSSVETGIDKDFLFSDDSRSGYLSSIIPESCLRSSPRHSSPSQHNNISCELNAPILSPPNQVKSHGSSSASSYSATNGAFFDAYGGVGAMSSEDFSCFTEMNSDFWVDEPLWELSACEFPASNASSMGDLSTSLMQGPACVSLPQASESYSPSTSSLSNVFDLGYSLIGEH</sequence>
<dbReference type="SUPFAM" id="SSF54171">
    <property type="entry name" value="DNA-binding domain"/>
    <property type="match status" value="1"/>
</dbReference>
<dbReference type="KEGG" id="egu:105057527"/>
<reference evidence="9" key="1">
    <citation type="submission" date="2025-08" db="UniProtKB">
        <authorList>
            <consortium name="RefSeq"/>
        </authorList>
    </citation>
    <scope>IDENTIFICATION</scope>
</reference>
<dbReference type="Pfam" id="PF00847">
    <property type="entry name" value="AP2"/>
    <property type="match status" value="1"/>
</dbReference>
<name>A0A6I9S7J3_ELAGV</name>
<dbReference type="GeneID" id="105057527"/>
<dbReference type="SMART" id="SM00380">
    <property type="entry name" value="AP2"/>
    <property type="match status" value="1"/>
</dbReference>
<dbReference type="GO" id="GO:0003700">
    <property type="term" value="F:DNA-binding transcription factor activity"/>
    <property type="evidence" value="ECO:0007669"/>
    <property type="project" value="InterPro"/>
</dbReference>
<feature type="compositionally biased region" description="Polar residues" evidence="6">
    <location>
        <begin position="1"/>
        <end position="17"/>
    </location>
</feature>
<feature type="region of interest" description="Disordered" evidence="6">
    <location>
        <begin position="224"/>
        <end position="244"/>
    </location>
</feature>
<comment type="subcellular location">
    <subcellularLocation>
        <location evidence="1">Nucleus</location>
    </subcellularLocation>
</comment>
<evidence type="ECO:0000256" key="5">
    <source>
        <dbReference type="ARBA" id="ARBA00023242"/>
    </source>
</evidence>
<dbReference type="FunCoup" id="A0A6I9S7J3">
    <property type="interactions" value="23"/>
</dbReference>
<keyword evidence="2" id="KW-0805">Transcription regulation</keyword>
<keyword evidence="8" id="KW-1185">Reference proteome</keyword>
<dbReference type="OrthoDB" id="1937505at2759"/>
<dbReference type="AlphaFoldDB" id="A0A6I9S7J3"/>
<organism evidence="8 9">
    <name type="scientific">Elaeis guineensis var. tenera</name>
    <name type="common">Oil palm</name>
    <dbReference type="NCBI Taxonomy" id="51953"/>
    <lineage>
        <taxon>Eukaryota</taxon>
        <taxon>Viridiplantae</taxon>
        <taxon>Streptophyta</taxon>
        <taxon>Embryophyta</taxon>
        <taxon>Tracheophyta</taxon>
        <taxon>Spermatophyta</taxon>
        <taxon>Magnoliopsida</taxon>
        <taxon>Liliopsida</taxon>
        <taxon>Arecaceae</taxon>
        <taxon>Arecoideae</taxon>
        <taxon>Cocoseae</taxon>
        <taxon>Elaeidinae</taxon>
        <taxon>Elaeis</taxon>
    </lineage>
</organism>
<dbReference type="InParanoid" id="A0A6I9S7J3"/>
<dbReference type="Proteomes" id="UP000504607">
    <property type="component" value="Chromosome 14"/>
</dbReference>
<dbReference type="InterPro" id="IPR036955">
    <property type="entry name" value="AP2/ERF_dom_sf"/>
</dbReference>